<dbReference type="EMBL" id="VSRR010065886">
    <property type="protein sequence ID" value="MPC84606.1"/>
    <property type="molecule type" value="Genomic_DNA"/>
</dbReference>
<protein>
    <submittedName>
        <fullName evidence="1">Uncharacterized protein</fullName>
    </submittedName>
</protein>
<proteinExistence type="predicted"/>
<evidence type="ECO:0000313" key="2">
    <source>
        <dbReference type="Proteomes" id="UP000324222"/>
    </source>
</evidence>
<reference evidence="1 2" key="1">
    <citation type="submission" date="2019-05" db="EMBL/GenBank/DDBJ databases">
        <title>Another draft genome of Portunus trituberculatus and its Hox gene families provides insights of decapod evolution.</title>
        <authorList>
            <person name="Jeong J.-H."/>
            <person name="Song I."/>
            <person name="Kim S."/>
            <person name="Choi T."/>
            <person name="Kim D."/>
            <person name="Ryu S."/>
            <person name="Kim W."/>
        </authorList>
    </citation>
    <scope>NUCLEOTIDE SEQUENCE [LARGE SCALE GENOMIC DNA]</scope>
    <source>
        <tissue evidence="1">Muscle</tissue>
    </source>
</reference>
<sequence>MSREPCFFRSLHVSDPQGTPNRVYLEPRQHTDGRELPGLSKDWPLLCCPGFTLFVLFGAVNEFASSVGEISVPLAFPRSGGRLLVRAGWLQEQGCRHFSCSRYLFIVNWINTPGWHEYVR</sequence>
<gene>
    <name evidence="1" type="ORF">E2C01_079350</name>
</gene>
<dbReference type="AlphaFoldDB" id="A0A5B7ISI5"/>
<evidence type="ECO:0000313" key="1">
    <source>
        <dbReference type="EMBL" id="MPC84606.1"/>
    </source>
</evidence>
<dbReference type="Proteomes" id="UP000324222">
    <property type="component" value="Unassembled WGS sequence"/>
</dbReference>
<accession>A0A5B7ISI5</accession>
<comment type="caution">
    <text evidence="1">The sequence shown here is derived from an EMBL/GenBank/DDBJ whole genome shotgun (WGS) entry which is preliminary data.</text>
</comment>
<name>A0A5B7ISI5_PORTR</name>
<organism evidence="1 2">
    <name type="scientific">Portunus trituberculatus</name>
    <name type="common">Swimming crab</name>
    <name type="synonym">Neptunus trituberculatus</name>
    <dbReference type="NCBI Taxonomy" id="210409"/>
    <lineage>
        <taxon>Eukaryota</taxon>
        <taxon>Metazoa</taxon>
        <taxon>Ecdysozoa</taxon>
        <taxon>Arthropoda</taxon>
        <taxon>Crustacea</taxon>
        <taxon>Multicrustacea</taxon>
        <taxon>Malacostraca</taxon>
        <taxon>Eumalacostraca</taxon>
        <taxon>Eucarida</taxon>
        <taxon>Decapoda</taxon>
        <taxon>Pleocyemata</taxon>
        <taxon>Brachyura</taxon>
        <taxon>Eubrachyura</taxon>
        <taxon>Portunoidea</taxon>
        <taxon>Portunidae</taxon>
        <taxon>Portuninae</taxon>
        <taxon>Portunus</taxon>
    </lineage>
</organism>
<keyword evidence="2" id="KW-1185">Reference proteome</keyword>